<gene>
    <name evidence="2" type="ORF">LCGC14_0933240</name>
</gene>
<comment type="caution">
    <text evidence="2">The sequence shown here is derived from an EMBL/GenBank/DDBJ whole genome shotgun (WGS) entry which is preliminary data.</text>
</comment>
<name>A0A0F9NRZ6_9ZZZZ</name>
<proteinExistence type="predicted"/>
<organism evidence="2">
    <name type="scientific">marine sediment metagenome</name>
    <dbReference type="NCBI Taxonomy" id="412755"/>
    <lineage>
        <taxon>unclassified sequences</taxon>
        <taxon>metagenomes</taxon>
        <taxon>ecological metagenomes</taxon>
    </lineage>
</organism>
<feature type="coiled-coil region" evidence="1">
    <location>
        <begin position="47"/>
        <end position="81"/>
    </location>
</feature>
<evidence type="ECO:0000256" key="1">
    <source>
        <dbReference type="SAM" id="Coils"/>
    </source>
</evidence>
<dbReference type="EMBL" id="LAZR01003219">
    <property type="protein sequence ID" value="KKN20674.1"/>
    <property type="molecule type" value="Genomic_DNA"/>
</dbReference>
<dbReference type="AlphaFoldDB" id="A0A0F9NRZ6"/>
<protein>
    <submittedName>
        <fullName evidence="2">Uncharacterized protein</fullName>
    </submittedName>
</protein>
<reference evidence="2" key="1">
    <citation type="journal article" date="2015" name="Nature">
        <title>Complex archaea that bridge the gap between prokaryotes and eukaryotes.</title>
        <authorList>
            <person name="Spang A."/>
            <person name="Saw J.H."/>
            <person name="Jorgensen S.L."/>
            <person name="Zaremba-Niedzwiedzka K."/>
            <person name="Martijn J."/>
            <person name="Lind A.E."/>
            <person name="van Eijk R."/>
            <person name="Schleper C."/>
            <person name="Guy L."/>
            <person name="Ettema T.J."/>
        </authorList>
    </citation>
    <scope>NUCLEOTIDE SEQUENCE</scope>
</reference>
<sequence>MKNAKYVDDLSKKIEALQNPNSDYVKSIEAKLIKERGRVAKIGYHELSMKIENIKIIEDRIKEKEERLRKLEDMEKKGKKTTYTANYKSTNTIANEIKRSKSFIKGLKDKLTKLEG</sequence>
<evidence type="ECO:0000313" key="2">
    <source>
        <dbReference type="EMBL" id="KKN20674.1"/>
    </source>
</evidence>
<accession>A0A0F9NRZ6</accession>
<keyword evidence="1" id="KW-0175">Coiled coil</keyword>